<proteinExistence type="predicted"/>
<dbReference type="Proteomes" id="UP001152798">
    <property type="component" value="Chromosome 7"/>
</dbReference>
<evidence type="ECO:0000313" key="2">
    <source>
        <dbReference type="Proteomes" id="UP001152798"/>
    </source>
</evidence>
<accession>A0A9P0HUN9</accession>
<dbReference type="EMBL" id="OV725083">
    <property type="protein sequence ID" value="CAH1407973.1"/>
    <property type="molecule type" value="Genomic_DNA"/>
</dbReference>
<dbReference type="AlphaFoldDB" id="A0A9P0HUN9"/>
<evidence type="ECO:0000313" key="1">
    <source>
        <dbReference type="EMBL" id="CAH1407973.1"/>
    </source>
</evidence>
<keyword evidence="2" id="KW-1185">Reference proteome</keyword>
<name>A0A9P0HUN9_NEZVI</name>
<organism evidence="1 2">
    <name type="scientific">Nezara viridula</name>
    <name type="common">Southern green stink bug</name>
    <name type="synonym">Cimex viridulus</name>
    <dbReference type="NCBI Taxonomy" id="85310"/>
    <lineage>
        <taxon>Eukaryota</taxon>
        <taxon>Metazoa</taxon>
        <taxon>Ecdysozoa</taxon>
        <taxon>Arthropoda</taxon>
        <taxon>Hexapoda</taxon>
        <taxon>Insecta</taxon>
        <taxon>Pterygota</taxon>
        <taxon>Neoptera</taxon>
        <taxon>Paraneoptera</taxon>
        <taxon>Hemiptera</taxon>
        <taxon>Heteroptera</taxon>
        <taxon>Panheteroptera</taxon>
        <taxon>Pentatomomorpha</taxon>
        <taxon>Pentatomoidea</taxon>
        <taxon>Pentatomidae</taxon>
        <taxon>Pentatominae</taxon>
        <taxon>Nezara</taxon>
    </lineage>
</organism>
<sequence>MMVLKFIIEGRVSGSGHIENILNIKIVINYFICNKVA</sequence>
<reference evidence="1" key="1">
    <citation type="submission" date="2022-01" db="EMBL/GenBank/DDBJ databases">
        <authorList>
            <person name="King R."/>
        </authorList>
    </citation>
    <scope>NUCLEOTIDE SEQUENCE</scope>
</reference>
<protein>
    <submittedName>
        <fullName evidence="1">Uncharacterized protein</fullName>
    </submittedName>
</protein>
<gene>
    <name evidence="1" type="ORF">NEZAVI_LOCUS15584</name>
</gene>